<keyword evidence="2" id="KW-0479">Metal-binding</keyword>
<evidence type="ECO:0000256" key="4">
    <source>
        <dbReference type="ARBA" id="ARBA00022833"/>
    </source>
</evidence>
<name>A0A1I3H5Y1_9RHOB</name>
<dbReference type="AlphaFoldDB" id="A0A1I3H5Y1"/>
<organism evidence="7 8">
    <name type="scientific">Albimonas pacifica</name>
    <dbReference type="NCBI Taxonomy" id="1114924"/>
    <lineage>
        <taxon>Bacteria</taxon>
        <taxon>Pseudomonadati</taxon>
        <taxon>Pseudomonadota</taxon>
        <taxon>Alphaproteobacteria</taxon>
        <taxon>Rhodobacterales</taxon>
        <taxon>Paracoccaceae</taxon>
        <taxon>Albimonas</taxon>
    </lineage>
</organism>
<sequence length="299" mass="31514">MRLTRRRLLTAAAAAAMALPRRAWTATTLEGGGMRLDTLSDGRLELPPSFLFGTLPEAEAAEVMARHGLSPDAPLIAPCNVTLLRSEDRTALFDVGAGPDFQPTAGELPAALDALGVAPEKITDVIFTHGHPDHLWGLLDEFDEPLFPEAALWMGGTEFDYWTDPATAGSIGEARLAFYAGASRRLEAVADRMRRIADGDVPLPGVTARLTPGHTPGHMAFDLGQALLVGDCIGNGHVAFSDPAMALGSDQAPQEAAETRAKLMAELAASGQALIGFHLPEGGIGTVRTEGQGYRFAPA</sequence>
<dbReference type="PANTHER" id="PTHR42978:SF6">
    <property type="entry name" value="QUORUM-QUENCHING LACTONASE YTNP-RELATED"/>
    <property type="match status" value="1"/>
</dbReference>
<reference evidence="7 8" key="1">
    <citation type="submission" date="2016-10" db="EMBL/GenBank/DDBJ databases">
        <authorList>
            <person name="de Groot N.N."/>
        </authorList>
    </citation>
    <scope>NUCLEOTIDE SEQUENCE [LARGE SCALE GENOMIC DNA]</scope>
    <source>
        <strain evidence="7 8">CGMCC 1.11030</strain>
    </source>
</reference>
<evidence type="ECO:0000313" key="7">
    <source>
        <dbReference type="EMBL" id="SFI31126.1"/>
    </source>
</evidence>
<evidence type="ECO:0000256" key="3">
    <source>
        <dbReference type="ARBA" id="ARBA00022801"/>
    </source>
</evidence>
<evidence type="ECO:0000256" key="1">
    <source>
        <dbReference type="ARBA" id="ARBA00007749"/>
    </source>
</evidence>
<gene>
    <name evidence="7" type="ORF">SAMN05216258_105518</name>
</gene>
<dbReference type="PANTHER" id="PTHR42978">
    <property type="entry name" value="QUORUM-QUENCHING LACTONASE YTNP-RELATED-RELATED"/>
    <property type="match status" value="1"/>
</dbReference>
<evidence type="ECO:0000313" key="8">
    <source>
        <dbReference type="Proteomes" id="UP000199377"/>
    </source>
</evidence>
<keyword evidence="8" id="KW-1185">Reference proteome</keyword>
<keyword evidence="3" id="KW-0378">Hydrolase</keyword>
<protein>
    <submittedName>
        <fullName evidence="7">Glyoxylase, beta-lactamase superfamily II</fullName>
    </submittedName>
</protein>
<keyword evidence="5" id="KW-0732">Signal</keyword>
<dbReference type="SUPFAM" id="SSF56281">
    <property type="entry name" value="Metallo-hydrolase/oxidoreductase"/>
    <property type="match status" value="1"/>
</dbReference>
<evidence type="ECO:0000256" key="5">
    <source>
        <dbReference type="SAM" id="SignalP"/>
    </source>
</evidence>
<comment type="similarity">
    <text evidence="1">Belongs to the metallo-beta-lactamase superfamily.</text>
</comment>
<dbReference type="RefSeq" id="WP_092860316.1">
    <property type="nucleotide sequence ID" value="NZ_FOQH01000005.1"/>
</dbReference>
<dbReference type="SMART" id="SM00849">
    <property type="entry name" value="Lactamase_B"/>
    <property type="match status" value="1"/>
</dbReference>
<dbReference type="GO" id="GO:0016787">
    <property type="term" value="F:hydrolase activity"/>
    <property type="evidence" value="ECO:0007669"/>
    <property type="project" value="UniProtKB-KW"/>
</dbReference>
<proteinExistence type="inferred from homology"/>
<feature type="signal peptide" evidence="5">
    <location>
        <begin position="1"/>
        <end position="25"/>
    </location>
</feature>
<feature type="chain" id="PRO_5011481562" evidence="5">
    <location>
        <begin position="26"/>
        <end position="299"/>
    </location>
</feature>
<evidence type="ECO:0000259" key="6">
    <source>
        <dbReference type="SMART" id="SM00849"/>
    </source>
</evidence>
<dbReference type="GO" id="GO:0046872">
    <property type="term" value="F:metal ion binding"/>
    <property type="evidence" value="ECO:0007669"/>
    <property type="project" value="UniProtKB-KW"/>
</dbReference>
<dbReference type="CDD" id="cd07720">
    <property type="entry name" value="OPHC2-like_MBL-fold"/>
    <property type="match status" value="1"/>
</dbReference>
<evidence type="ECO:0000256" key="2">
    <source>
        <dbReference type="ARBA" id="ARBA00022723"/>
    </source>
</evidence>
<dbReference type="InterPro" id="IPR001279">
    <property type="entry name" value="Metallo-B-lactamas"/>
</dbReference>
<dbReference type="Proteomes" id="UP000199377">
    <property type="component" value="Unassembled WGS sequence"/>
</dbReference>
<dbReference type="Gene3D" id="3.60.15.10">
    <property type="entry name" value="Ribonuclease Z/Hydroxyacylglutathione hydrolase-like"/>
    <property type="match status" value="1"/>
</dbReference>
<dbReference type="OrthoDB" id="9773738at2"/>
<dbReference type="InterPro" id="IPR051013">
    <property type="entry name" value="MBL_superfamily_lactonases"/>
</dbReference>
<dbReference type="Pfam" id="PF00753">
    <property type="entry name" value="Lactamase_B"/>
    <property type="match status" value="1"/>
</dbReference>
<keyword evidence="4" id="KW-0862">Zinc</keyword>
<dbReference type="EMBL" id="FOQH01000005">
    <property type="protein sequence ID" value="SFI31126.1"/>
    <property type="molecule type" value="Genomic_DNA"/>
</dbReference>
<dbReference type="InterPro" id="IPR036866">
    <property type="entry name" value="RibonucZ/Hydroxyglut_hydro"/>
</dbReference>
<accession>A0A1I3H5Y1</accession>
<dbReference type="STRING" id="1114924.SAMN05216258_105518"/>
<feature type="domain" description="Metallo-beta-lactamase" evidence="6">
    <location>
        <begin position="78"/>
        <end position="278"/>
    </location>
</feature>